<sequence>MKIYLAMDDTDSLDSRGTGKLARATGAEISKEFHVDGISRHQLFVHEDIPFTSHNSCAVIHIEAEKRDDKEWIYETAKECMLGDFVEGSDPGIAVACADEILPPLIAYGRDAQRIILNQKKARTLAKTLGIRLEGLGGTEDGVIGTMAGLGLAKAGNDGRFLMCGQIREMTGPADVATLCAAGVDAVYTIDGHEVRDGMIMIPEGKSAKPCPVDGKKILFVENVDGQYHSVKRG</sequence>
<dbReference type="AlphaFoldDB" id="A0A9Q4PWN1"/>
<evidence type="ECO:0000313" key="1">
    <source>
        <dbReference type="EMBL" id="MDE4908829.1"/>
    </source>
</evidence>
<keyword evidence="2" id="KW-1185">Reference proteome</keyword>
<reference evidence="1" key="1">
    <citation type="submission" date="2022-01" db="EMBL/GenBank/DDBJ databases">
        <title>Draft genome of Methanogenium marinum DSM 15558.</title>
        <authorList>
            <person name="Chen S.-C."/>
            <person name="You Y.-T."/>
        </authorList>
    </citation>
    <scope>NUCLEOTIDE SEQUENCE</scope>
    <source>
        <strain evidence="1">DSM 15558</strain>
    </source>
</reference>
<dbReference type="Proteomes" id="UP001143747">
    <property type="component" value="Unassembled WGS sequence"/>
</dbReference>
<gene>
    <name evidence="1" type="ORF">L0665_09440</name>
</gene>
<protein>
    <submittedName>
        <fullName evidence="1">ABC transporter substrate-binding protein</fullName>
    </submittedName>
</protein>
<name>A0A9Q4PWN1_9EURY</name>
<proteinExistence type="predicted"/>
<dbReference type="Gene3D" id="3.30.70.2200">
    <property type="match status" value="1"/>
</dbReference>
<dbReference type="EMBL" id="JAKELO010000002">
    <property type="protein sequence ID" value="MDE4908829.1"/>
    <property type="molecule type" value="Genomic_DNA"/>
</dbReference>
<comment type="caution">
    <text evidence="1">The sequence shown here is derived from an EMBL/GenBank/DDBJ whole genome shotgun (WGS) entry which is preliminary data.</text>
</comment>
<accession>A0A9Q4PWN1</accession>
<evidence type="ECO:0000313" key="2">
    <source>
        <dbReference type="Proteomes" id="UP001143747"/>
    </source>
</evidence>
<organism evidence="1 2">
    <name type="scientific">Methanogenium marinum</name>
    <dbReference type="NCBI Taxonomy" id="348610"/>
    <lineage>
        <taxon>Archaea</taxon>
        <taxon>Methanobacteriati</taxon>
        <taxon>Methanobacteriota</taxon>
        <taxon>Stenosarchaea group</taxon>
        <taxon>Methanomicrobia</taxon>
        <taxon>Methanomicrobiales</taxon>
        <taxon>Methanomicrobiaceae</taxon>
        <taxon>Methanogenium</taxon>
    </lineage>
</organism>
<dbReference type="RefSeq" id="WP_274925440.1">
    <property type="nucleotide sequence ID" value="NZ_JAKELO010000002.1"/>
</dbReference>